<dbReference type="EMBL" id="OZ020109">
    <property type="protein sequence ID" value="CAK9261555.1"/>
    <property type="molecule type" value="Genomic_DNA"/>
</dbReference>
<proteinExistence type="predicted"/>
<sequence>MMKKLETIKRSSRNWEKKEEEASIVFLFCHCSSRSESAVLLHFPIAAIASSSSSSPVGGSAPLDSVTVGGGVRFDGSLVAGMDETSIRLDG</sequence>
<evidence type="ECO:0000313" key="2">
    <source>
        <dbReference type="Proteomes" id="UP001497444"/>
    </source>
</evidence>
<name>A0ABP0W8B1_9BRYO</name>
<accession>A0ABP0W8B1</accession>
<keyword evidence="2" id="KW-1185">Reference proteome</keyword>
<protein>
    <submittedName>
        <fullName evidence="1">Uncharacterized protein</fullName>
    </submittedName>
</protein>
<organism evidence="1 2">
    <name type="scientific">Sphagnum jensenii</name>
    <dbReference type="NCBI Taxonomy" id="128206"/>
    <lineage>
        <taxon>Eukaryota</taxon>
        <taxon>Viridiplantae</taxon>
        <taxon>Streptophyta</taxon>
        <taxon>Embryophyta</taxon>
        <taxon>Bryophyta</taxon>
        <taxon>Sphagnophytina</taxon>
        <taxon>Sphagnopsida</taxon>
        <taxon>Sphagnales</taxon>
        <taxon>Sphagnaceae</taxon>
        <taxon>Sphagnum</taxon>
    </lineage>
</organism>
<dbReference type="Proteomes" id="UP001497444">
    <property type="component" value="Chromosome 14"/>
</dbReference>
<gene>
    <name evidence="1" type="ORF">CSSPJE1EN1_LOCUS7033</name>
</gene>
<evidence type="ECO:0000313" key="1">
    <source>
        <dbReference type="EMBL" id="CAK9261555.1"/>
    </source>
</evidence>
<reference evidence="1" key="1">
    <citation type="submission" date="2024-02" db="EMBL/GenBank/DDBJ databases">
        <authorList>
            <consortium name="ELIXIR-Norway"/>
            <consortium name="Elixir Norway"/>
        </authorList>
    </citation>
    <scope>NUCLEOTIDE SEQUENCE</scope>
</reference>